<reference evidence="2 3" key="1">
    <citation type="journal article" date="2015" name="Genome Biol. Evol.">
        <title>Characterization of Three Mycobacterium spp. with Potential Use in Bioremediation by Genome Sequencing and Comparative Genomics.</title>
        <authorList>
            <person name="Das S."/>
            <person name="Pettersson B.M."/>
            <person name="Behra P.R."/>
            <person name="Ramesh M."/>
            <person name="Dasgupta S."/>
            <person name="Bhattacharya A."/>
            <person name="Kirsebom L.A."/>
        </authorList>
    </citation>
    <scope>NUCLEOTIDE SEQUENCE [LARGE SCALE GENOMIC DNA]</scope>
    <source>
        <strain evidence="2 3">DSM 43826</strain>
    </source>
</reference>
<evidence type="ECO:0008006" key="4">
    <source>
        <dbReference type="Google" id="ProtNLM"/>
    </source>
</evidence>
<organism evidence="2 3">
    <name type="scientific">Mycolicibacterium chlorophenolicum</name>
    <dbReference type="NCBI Taxonomy" id="37916"/>
    <lineage>
        <taxon>Bacteria</taxon>
        <taxon>Bacillati</taxon>
        <taxon>Actinomycetota</taxon>
        <taxon>Actinomycetes</taxon>
        <taxon>Mycobacteriales</taxon>
        <taxon>Mycobacteriaceae</taxon>
        <taxon>Mycolicibacterium</taxon>
    </lineage>
</organism>
<keyword evidence="3" id="KW-1185">Reference proteome</keyword>
<evidence type="ECO:0000256" key="1">
    <source>
        <dbReference type="SAM" id="MobiDB-lite"/>
    </source>
</evidence>
<proteinExistence type="predicted"/>
<protein>
    <recommendedName>
        <fullName evidence="4">Alkylmercury lyase</fullName>
    </recommendedName>
</protein>
<sequence length="170" mass="18181">MMLRGPARPDRPTRKRVTKLSDQTAFSDANEGRVVRDASNTPNETTQHDGGATYLGPRVELLVIAGCPHATLAEALLRVTLDELGLTRTPVYINMIETTAEAIHQTFVGSPTIRINGVDPWAQSGSEPGLACRVHPSPAGLPTQYSLAQALCAAVVNDQLPMPADSQVND</sequence>
<gene>
    <name evidence="2" type="ORF">MCHLDSM_03691</name>
</gene>
<accession>A0A0J6VZ99</accession>
<comment type="caution">
    <text evidence="2">The sequence shown here is derived from an EMBL/GenBank/DDBJ whole genome shotgun (WGS) entry which is preliminary data.</text>
</comment>
<evidence type="ECO:0000313" key="2">
    <source>
        <dbReference type="EMBL" id="KMO74742.1"/>
    </source>
</evidence>
<name>A0A0J6VZ99_9MYCO</name>
<dbReference type="Proteomes" id="UP000036513">
    <property type="component" value="Unassembled WGS sequence"/>
</dbReference>
<evidence type="ECO:0000313" key="3">
    <source>
        <dbReference type="Proteomes" id="UP000036513"/>
    </source>
</evidence>
<dbReference type="PATRIC" id="fig|37916.4.peg.3627"/>
<feature type="region of interest" description="Disordered" evidence="1">
    <location>
        <begin position="1"/>
        <end position="23"/>
    </location>
</feature>
<dbReference type="STRING" id="37916.MCHLDSM_03691"/>
<dbReference type="AlphaFoldDB" id="A0A0J6VZ99"/>
<dbReference type="EMBL" id="JYNL01000032">
    <property type="protein sequence ID" value="KMO74742.1"/>
    <property type="molecule type" value="Genomic_DNA"/>
</dbReference>